<organism evidence="2 3">
    <name type="scientific">Bodo saltans</name>
    <name type="common">Flagellated protozoan</name>
    <dbReference type="NCBI Taxonomy" id="75058"/>
    <lineage>
        <taxon>Eukaryota</taxon>
        <taxon>Discoba</taxon>
        <taxon>Euglenozoa</taxon>
        <taxon>Kinetoplastea</taxon>
        <taxon>Metakinetoplastina</taxon>
        <taxon>Eubodonida</taxon>
        <taxon>Bodonidae</taxon>
        <taxon>Bodo</taxon>
    </lineage>
</organism>
<reference evidence="3" key="1">
    <citation type="submission" date="2015-09" db="EMBL/GenBank/DDBJ databases">
        <authorList>
            <consortium name="Pathogen Informatics"/>
        </authorList>
    </citation>
    <scope>NUCLEOTIDE SEQUENCE [LARGE SCALE GENOMIC DNA]</scope>
    <source>
        <strain evidence="3">Lake Konstanz</strain>
    </source>
</reference>
<dbReference type="OMA" id="HLEVHAQ"/>
<feature type="compositionally biased region" description="Low complexity" evidence="1">
    <location>
        <begin position="247"/>
        <end position="257"/>
    </location>
</feature>
<feature type="compositionally biased region" description="Low complexity" evidence="1">
    <location>
        <begin position="58"/>
        <end position="68"/>
    </location>
</feature>
<dbReference type="AlphaFoldDB" id="A0A0S4KI67"/>
<feature type="region of interest" description="Disordered" evidence="1">
    <location>
        <begin position="56"/>
        <end position="103"/>
    </location>
</feature>
<accession>A0A0S4KI67</accession>
<gene>
    <name evidence="2" type="ORF">BSAL_03865</name>
</gene>
<proteinExistence type="predicted"/>
<name>A0A0S4KI67_BODSA</name>
<dbReference type="OrthoDB" id="273239at2759"/>
<evidence type="ECO:0000313" key="2">
    <source>
        <dbReference type="EMBL" id="CUI12954.1"/>
    </source>
</evidence>
<evidence type="ECO:0000256" key="1">
    <source>
        <dbReference type="SAM" id="MobiDB-lite"/>
    </source>
</evidence>
<feature type="compositionally biased region" description="Basic and acidic residues" evidence="1">
    <location>
        <begin position="74"/>
        <end position="94"/>
    </location>
</feature>
<sequence>MHNRKNRMRTSRASCGLPWSSMLCSQHKNMSLSCGLRRHREVLLLGADGSRNSDRRYASSFASRARVSPPNFSHRGDGRSASHHQEADDVDTHHNNGSSISEHERGVFQDVHLKAFPIRAALDIGSSGFVSLAVGRVDAQYRAVQTVMAHQRLELSLSYERAVQGYGNGARRISQATMMDIRTKLRVLMGVLKRTELKGAGEVAGMLTHPLSECDNAVEFAQSLEREFQIRLVVLGRSTPNRHITVRGRTTTTPARRAGSNDDESDGPPATPAPTPLGQMASLGFSAGAAAAKCVARHRMLSIEESERHGTITICGWDHEPVLKQRDHLLPSSSPSLASDAQQPPSASVTLGEMEEFQFLRLAGVRSSTHVPLVHHVLPLTTNDVQRMLLVNAQRRQLSPNLTESEQVMCSPNPVQRKEWMSVVSLCTRMLAATLPAWVKEKSASGGVICGASSNGGLLNIVARVSQQQMSSLEHLEANAEHQYCGLTDTLLDAYPEPSRVLSSAALGAALMRALATPRIHYLPDVSIAFALLVSEDLWAYDAKVRIRAELQKQSWYSQPHLRRALSRPKHRDFKGQS</sequence>
<keyword evidence="3" id="KW-1185">Reference proteome</keyword>
<dbReference type="Proteomes" id="UP000051952">
    <property type="component" value="Unassembled WGS sequence"/>
</dbReference>
<dbReference type="VEuPathDB" id="TriTrypDB:BSAL_03865"/>
<feature type="region of interest" description="Disordered" evidence="1">
    <location>
        <begin position="243"/>
        <end position="281"/>
    </location>
</feature>
<dbReference type="EMBL" id="CYKH01000315">
    <property type="protein sequence ID" value="CUI12954.1"/>
    <property type="molecule type" value="Genomic_DNA"/>
</dbReference>
<evidence type="ECO:0008006" key="4">
    <source>
        <dbReference type="Google" id="ProtNLM"/>
    </source>
</evidence>
<protein>
    <recommendedName>
        <fullName evidence="4">Ppx/GppA phosphatase domain-containing protein</fullName>
    </recommendedName>
</protein>
<evidence type="ECO:0000313" key="3">
    <source>
        <dbReference type="Proteomes" id="UP000051952"/>
    </source>
</evidence>